<evidence type="ECO:0000259" key="15">
    <source>
        <dbReference type="Pfam" id="PF00224"/>
    </source>
</evidence>
<dbReference type="RefSeq" id="WP_245675176.1">
    <property type="nucleotide sequence ID" value="NZ_FNHQ01000057.1"/>
</dbReference>
<dbReference type="InterPro" id="IPR040442">
    <property type="entry name" value="Pyrv_kinase-like_dom_sf"/>
</dbReference>
<comment type="catalytic activity">
    <reaction evidence="14">
        <text>pyruvate + ATP = phosphoenolpyruvate + ADP + H(+)</text>
        <dbReference type="Rhea" id="RHEA:18157"/>
        <dbReference type="ChEBI" id="CHEBI:15361"/>
        <dbReference type="ChEBI" id="CHEBI:15378"/>
        <dbReference type="ChEBI" id="CHEBI:30616"/>
        <dbReference type="ChEBI" id="CHEBI:58702"/>
        <dbReference type="ChEBI" id="CHEBI:456216"/>
        <dbReference type="EC" id="2.7.1.40"/>
    </reaction>
</comment>
<dbReference type="Gene3D" id="3.20.20.60">
    <property type="entry name" value="Phosphoenolpyruvate-binding domains"/>
    <property type="match status" value="1"/>
</dbReference>
<evidence type="ECO:0000256" key="6">
    <source>
        <dbReference type="ARBA" id="ARBA00022679"/>
    </source>
</evidence>
<keyword evidence="10" id="KW-0067">ATP-binding</keyword>
<evidence type="ECO:0000313" key="17">
    <source>
        <dbReference type="Proteomes" id="UP000199309"/>
    </source>
</evidence>
<comment type="cofactor">
    <cofactor evidence="1">
        <name>K(+)</name>
        <dbReference type="ChEBI" id="CHEBI:29103"/>
    </cofactor>
</comment>
<evidence type="ECO:0000256" key="1">
    <source>
        <dbReference type="ARBA" id="ARBA00001958"/>
    </source>
</evidence>
<evidence type="ECO:0000256" key="14">
    <source>
        <dbReference type="RuleBase" id="RU000504"/>
    </source>
</evidence>
<evidence type="ECO:0000256" key="8">
    <source>
        <dbReference type="ARBA" id="ARBA00022741"/>
    </source>
</evidence>
<accession>A0A1H0BV34</accession>
<organism evidence="16 17">
    <name type="scientific">Megasphaera paucivorans</name>
    <dbReference type="NCBI Taxonomy" id="349095"/>
    <lineage>
        <taxon>Bacteria</taxon>
        <taxon>Bacillati</taxon>
        <taxon>Bacillota</taxon>
        <taxon>Negativicutes</taxon>
        <taxon>Veillonellales</taxon>
        <taxon>Veillonellaceae</taxon>
        <taxon>Megasphaera</taxon>
    </lineage>
</organism>
<gene>
    <name evidence="16" type="ORF">SAMN05660299_02801</name>
</gene>
<dbReference type="InterPro" id="IPR015813">
    <property type="entry name" value="Pyrv/PenolPyrv_kinase-like_dom"/>
</dbReference>
<feature type="domain" description="Pyruvate kinase barrel" evidence="15">
    <location>
        <begin position="139"/>
        <end position="465"/>
    </location>
</feature>
<sequence>MAVGSRTKQLDILYTRLYTLRRQVLQEGIDLFETWKPCISRKSFLYSALNLAFYLALRSHDLRALQRDLLPLGLSSLGRSEARAIANLDAVIASLGRICNKDKSELINYPSQKMFFYGDKLLNHNTTLIFGGTPASCYTHIMVTLPTEAAYDYHIIHDLLKAGMDSARINCAHDTPAIWLKMINHIHHAERDIGRNCKIYMDLGGPKSRIAEILVKDSEARITTGDSLFLASGKISDYPEDYTGPIVITCSIPEIFKTLKPGDPILIDDGKIQATVISLTAKGAYLKITYTKPKGSKLKSQKSLNFPQTPLHVSPLTKKDLKDLNFIASYANAIGFSFVKTAEDIRLLQAEIQKRRGAEAAGIAIIAKIETKEAVDHLPEIIVQAASKQPFGVMIARGDLAVEVGYQRLSELQEEILWICEAAHIPVIWATQVLENMVKTGLPSRAEITDAAMSERAECVMLNKGPYIVEAVTSLADILNRMEQHIYKKAPRLKALHIAINTLKTSKLQKK</sequence>
<evidence type="ECO:0000256" key="5">
    <source>
        <dbReference type="ARBA" id="ARBA00018587"/>
    </source>
</evidence>
<evidence type="ECO:0000256" key="11">
    <source>
        <dbReference type="ARBA" id="ARBA00022842"/>
    </source>
</evidence>
<evidence type="ECO:0000313" key="16">
    <source>
        <dbReference type="EMBL" id="SDN49410.1"/>
    </source>
</evidence>
<keyword evidence="8" id="KW-0547">Nucleotide-binding</keyword>
<keyword evidence="13 16" id="KW-0670">Pyruvate</keyword>
<evidence type="ECO:0000256" key="3">
    <source>
        <dbReference type="ARBA" id="ARBA00008663"/>
    </source>
</evidence>
<keyword evidence="11 14" id="KW-0460">Magnesium</keyword>
<dbReference type="PANTHER" id="PTHR11817">
    <property type="entry name" value="PYRUVATE KINASE"/>
    <property type="match status" value="1"/>
</dbReference>
<dbReference type="GO" id="GO:0005524">
    <property type="term" value="F:ATP binding"/>
    <property type="evidence" value="ECO:0007669"/>
    <property type="project" value="UniProtKB-KW"/>
</dbReference>
<dbReference type="SUPFAM" id="SSF51621">
    <property type="entry name" value="Phosphoenolpyruvate/pyruvate domain"/>
    <property type="match status" value="1"/>
</dbReference>
<comment type="pathway">
    <text evidence="2 14">Carbohydrate degradation; glycolysis; pyruvate from D-glyceraldehyde 3-phosphate: step 5/5.</text>
</comment>
<keyword evidence="9 14" id="KW-0418">Kinase</keyword>
<dbReference type="GO" id="GO:0000287">
    <property type="term" value="F:magnesium ion binding"/>
    <property type="evidence" value="ECO:0007669"/>
    <property type="project" value="InterPro"/>
</dbReference>
<dbReference type="InterPro" id="IPR015806">
    <property type="entry name" value="Pyrv_Knase_insert_dom_sf"/>
</dbReference>
<reference evidence="16 17" key="1">
    <citation type="submission" date="2016-10" db="EMBL/GenBank/DDBJ databases">
        <authorList>
            <person name="de Groot N.N."/>
        </authorList>
    </citation>
    <scope>NUCLEOTIDE SEQUENCE [LARGE SCALE GENOMIC DNA]</scope>
    <source>
        <strain evidence="16 17">DSM 16981</strain>
    </source>
</reference>
<comment type="similarity">
    <text evidence="3 14">Belongs to the pyruvate kinase family.</text>
</comment>
<evidence type="ECO:0000256" key="7">
    <source>
        <dbReference type="ARBA" id="ARBA00022723"/>
    </source>
</evidence>
<evidence type="ECO:0000256" key="10">
    <source>
        <dbReference type="ARBA" id="ARBA00022840"/>
    </source>
</evidence>
<dbReference type="Proteomes" id="UP000199309">
    <property type="component" value="Unassembled WGS sequence"/>
</dbReference>
<evidence type="ECO:0000256" key="2">
    <source>
        <dbReference type="ARBA" id="ARBA00004997"/>
    </source>
</evidence>
<keyword evidence="6 14" id="KW-0808">Transferase</keyword>
<evidence type="ECO:0000256" key="12">
    <source>
        <dbReference type="ARBA" id="ARBA00023152"/>
    </source>
</evidence>
<evidence type="ECO:0000256" key="4">
    <source>
        <dbReference type="ARBA" id="ARBA00012142"/>
    </source>
</evidence>
<dbReference type="InterPro" id="IPR011037">
    <property type="entry name" value="Pyrv_Knase-like_insert_dom_sf"/>
</dbReference>
<evidence type="ECO:0000256" key="13">
    <source>
        <dbReference type="ARBA" id="ARBA00023317"/>
    </source>
</evidence>
<name>A0A1H0BV34_9FIRM</name>
<dbReference type="EC" id="2.7.1.40" evidence="4 14"/>
<dbReference type="GO" id="GO:0016301">
    <property type="term" value="F:kinase activity"/>
    <property type="evidence" value="ECO:0007669"/>
    <property type="project" value="UniProtKB-KW"/>
</dbReference>
<dbReference type="EMBL" id="FNHQ01000057">
    <property type="protein sequence ID" value="SDN49410.1"/>
    <property type="molecule type" value="Genomic_DNA"/>
</dbReference>
<dbReference type="InterPro" id="IPR018209">
    <property type="entry name" value="Pyrv_Knase_AS"/>
</dbReference>
<dbReference type="InterPro" id="IPR001697">
    <property type="entry name" value="Pyr_Knase"/>
</dbReference>
<dbReference type="AlphaFoldDB" id="A0A1H0BV34"/>
<dbReference type="GO" id="GO:0030955">
    <property type="term" value="F:potassium ion binding"/>
    <property type="evidence" value="ECO:0007669"/>
    <property type="project" value="InterPro"/>
</dbReference>
<dbReference type="PRINTS" id="PR01050">
    <property type="entry name" value="PYRUVTKNASE"/>
</dbReference>
<keyword evidence="7" id="KW-0479">Metal-binding</keyword>
<dbReference type="SUPFAM" id="SSF50800">
    <property type="entry name" value="PK beta-barrel domain-like"/>
    <property type="match status" value="1"/>
</dbReference>
<dbReference type="GO" id="GO:0004743">
    <property type="term" value="F:pyruvate kinase activity"/>
    <property type="evidence" value="ECO:0007669"/>
    <property type="project" value="UniProtKB-EC"/>
</dbReference>
<evidence type="ECO:0000256" key="9">
    <source>
        <dbReference type="ARBA" id="ARBA00022777"/>
    </source>
</evidence>
<keyword evidence="17" id="KW-1185">Reference proteome</keyword>
<dbReference type="Gene3D" id="2.40.33.10">
    <property type="entry name" value="PK beta-barrel domain-like"/>
    <property type="match status" value="1"/>
</dbReference>
<proteinExistence type="inferred from homology"/>
<dbReference type="UniPathway" id="UPA00109">
    <property type="reaction ID" value="UER00188"/>
</dbReference>
<dbReference type="InterPro" id="IPR015793">
    <property type="entry name" value="Pyrv_Knase_brl"/>
</dbReference>
<keyword evidence="12 14" id="KW-0324">Glycolysis</keyword>
<dbReference type="Pfam" id="PF00224">
    <property type="entry name" value="PK"/>
    <property type="match status" value="1"/>
</dbReference>
<dbReference type="STRING" id="349095.SAMN05660299_02801"/>
<dbReference type="PROSITE" id="PS00110">
    <property type="entry name" value="PYRUVATE_KINASE"/>
    <property type="match status" value="1"/>
</dbReference>
<protein>
    <recommendedName>
        <fullName evidence="5 14">Pyruvate kinase</fullName>
        <ecNumber evidence="4 14">2.7.1.40</ecNumber>
    </recommendedName>
</protein>